<comment type="similarity">
    <text evidence="4">Belongs to the alanine racemase family.</text>
</comment>
<sequence length="375" mass="39480">MIAGGDARVPVGREASRILGGMLARARADIHAGHLVRNARALAQVSGTPLIAPVKADAYGHGVNLVARALEDEPSVWGFAVAMPREAAALAPLTRKPVLLMTPAAPEEVGPLADLGVRLSVSSAEEVAALPAHARVHLKVDTGMNRLGAKPPEALRLGAALEARGLLEGVYTHLACADDPDLRMSEAQIHAFAAVRAAFPAALAHAQNGAGVLALGRVPGLDLARPGLALYGYPPEHLRARAELRPAMRVTARVGFVHTVPAGESVSYGALWRAPEDTRVATVQFGYADGYPRGATGRARAVVRGEVRDVLGRICMDQFMLDVQGLDVRVGEWVEVFGWDVLSASDLAAWSDGIEYEVLTGIGARVERTLVESAG</sequence>
<keyword evidence="3 4" id="KW-0413">Isomerase</keyword>
<dbReference type="Gene3D" id="2.40.37.10">
    <property type="entry name" value="Lyase, Ornithine Decarboxylase, Chain A, domain 1"/>
    <property type="match status" value="1"/>
</dbReference>
<evidence type="ECO:0000256" key="1">
    <source>
        <dbReference type="ARBA" id="ARBA00001933"/>
    </source>
</evidence>
<reference evidence="8 9" key="1">
    <citation type="journal article" date="2011" name="Stand. Genomic Sci.">
        <title>Complete genome sequence of Deinococcus maricopensis type strain (LB-34).</title>
        <authorList>
            <person name="Pukall R."/>
            <person name="Zeytun A."/>
            <person name="Lucas S."/>
            <person name="Lapidus A."/>
            <person name="Hammon N."/>
            <person name="Deshpande S."/>
            <person name="Nolan M."/>
            <person name="Cheng J.F."/>
            <person name="Pitluck S."/>
            <person name="Liolios K."/>
            <person name="Pagani I."/>
            <person name="Mikhailova N."/>
            <person name="Ivanova N."/>
            <person name="Mavromatis K."/>
            <person name="Pati A."/>
            <person name="Tapia R."/>
            <person name="Han C."/>
            <person name="Goodwin L."/>
            <person name="Chen A."/>
            <person name="Palaniappan K."/>
            <person name="Land M."/>
            <person name="Hauser L."/>
            <person name="Chang Y.J."/>
            <person name="Jeffries C.D."/>
            <person name="Brambilla E.M."/>
            <person name="Rohde M."/>
            <person name="Goker M."/>
            <person name="Detter J.C."/>
            <person name="Woyke T."/>
            <person name="Bristow J."/>
            <person name="Eisen J.A."/>
            <person name="Markowitz V."/>
            <person name="Hugenholtz P."/>
            <person name="Kyrpides N.C."/>
            <person name="Klenk H.P."/>
        </authorList>
    </citation>
    <scope>NUCLEOTIDE SEQUENCE [LARGE SCALE GENOMIC DNA]</scope>
    <source>
        <strain evidence="9">DSM 21211 / LMG 22137 / NRRL B-23946 / LB-34</strain>
    </source>
</reference>
<feature type="active site" description="Proton acceptor; specific for D-alanine" evidence="4">
    <location>
        <position position="55"/>
    </location>
</feature>
<evidence type="ECO:0000313" key="8">
    <source>
        <dbReference type="EMBL" id="ADV67832.1"/>
    </source>
</evidence>
<evidence type="ECO:0000259" key="7">
    <source>
        <dbReference type="SMART" id="SM01005"/>
    </source>
</evidence>
<dbReference type="InterPro" id="IPR020622">
    <property type="entry name" value="Ala_racemase_pyridoxalP-BS"/>
</dbReference>
<dbReference type="UniPathway" id="UPA00042">
    <property type="reaction ID" value="UER00497"/>
</dbReference>
<dbReference type="GO" id="GO:0008784">
    <property type="term" value="F:alanine racemase activity"/>
    <property type="evidence" value="ECO:0007669"/>
    <property type="project" value="UniProtKB-UniRule"/>
</dbReference>
<comment type="catalytic activity">
    <reaction evidence="4">
        <text>L-alanine = D-alanine</text>
        <dbReference type="Rhea" id="RHEA:20249"/>
        <dbReference type="ChEBI" id="CHEBI:57416"/>
        <dbReference type="ChEBI" id="CHEBI:57972"/>
        <dbReference type="EC" id="5.1.1.1"/>
    </reaction>
</comment>
<dbReference type="InterPro" id="IPR001608">
    <property type="entry name" value="Ala_racemase_N"/>
</dbReference>
<keyword evidence="9" id="KW-1185">Reference proteome</keyword>
<feature type="domain" description="Alanine racemase C-terminal" evidence="7">
    <location>
        <begin position="247"/>
        <end position="371"/>
    </location>
</feature>
<reference evidence="9" key="2">
    <citation type="submission" date="2011-01" db="EMBL/GenBank/DDBJ databases">
        <title>The complete genome of Deinococcus maricopensis DSM 21211.</title>
        <authorList>
            <consortium name="US DOE Joint Genome Institute (JGI-PGF)"/>
            <person name="Lucas S."/>
            <person name="Copeland A."/>
            <person name="Lapidus A."/>
            <person name="Goodwin L."/>
            <person name="Pitluck S."/>
            <person name="Kyrpides N."/>
            <person name="Mavromatis K."/>
            <person name="Pagani I."/>
            <person name="Ivanova N."/>
            <person name="Ovchinnikova G."/>
            <person name="Zeytun A."/>
            <person name="Detter J.C."/>
            <person name="Han C."/>
            <person name="Land M."/>
            <person name="Hauser L."/>
            <person name="Markowitz V."/>
            <person name="Cheng J.-F."/>
            <person name="Hugenholtz P."/>
            <person name="Woyke T."/>
            <person name="Wu D."/>
            <person name="Pukall R."/>
            <person name="Gehrich-Schroeter G."/>
            <person name="Brambilla E."/>
            <person name="Klenk H.-P."/>
            <person name="Eisen J.A."/>
        </authorList>
    </citation>
    <scope>NUCLEOTIDE SEQUENCE [LARGE SCALE GENOMIC DNA]</scope>
    <source>
        <strain evidence="9">DSM 21211 / LMG 22137 / NRRL B-23946 / LB-34</strain>
    </source>
</reference>
<gene>
    <name evidence="8" type="ordered locus">Deima_2192</name>
</gene>
<dbReference type="PRINTS" id="PR00992">
    <property type="entry name" value="ALARACEMASE"/>
</dbReference>
<feature type="active site" description="Proton acceptor; specific for L-alanine" evidence="4">
    <location>
        <position position="268"/>
    </location>
</feature>
<dbReference type="Gene3D" id="3.20.20.10">
    <property type="entry name" value="Alanine racemase"/>
    <property type="match status" value="1"/>
</dbReference>
<dbReference type="SUPFAM" id="SSF51419">
    <property type="entry name" value="PLP-binding barrel"/>
    <property type="match status" value="1"/>
</dbReference>
<dbReference type="Pfam" id="PF00842">
    <property type="entry name" value="Ala_racemase_C"/>
    <property type="match status" value="1"/>
</dbReference>
<name>E8U9U3_DEIML</name>
<dbReference type="GO" id="GO:0030170">
    <property type="term" value="F:pyridoxal phosphate binding"/>
    <property type="evidence" value="ECO:0007669"/>
    <property type="project" value="UniProtKB-UniRule"/>
</dbReference>
<dbReference type="HOGENOM" id="CLU_028393_2_2_0"/>
<evidence type="ECO:0000256" key="3">
    <source>
        <dbReference type="ARBA" id="ARBA00023235"/>
    </source>
</evidence>
<feature type="modified residue" description="N6-(pyridoxal phosphate)lysine" evidence="4 5">
    <location>
        <position position="55"/>
    </location>
</feature>
<dbReference type="InterPro" id="IPR011079">
    <property type="entry name" value="Ala_racemase_C"/>
</dbReference>
<feature type="binding site" evidence="4 6">
    <location>
        <position position="316"/>
    </location>
    <ligand>
        <name>substrate</name>
    </ligand>
</feature>
<evidence type="ECO:0000313" key="9">
    <source>
        <dbReference type="Proteomes" id="UP000008635"/>
    </source>
</evidence>
<dbReference type="NCBIfam" id="TIGR00492">
    <property type="entry name" value="alr"/>
    <property type="match status" value="1"/>
</dbReference>
<comment type="cofactor">
    <cofactor evidence="1 4 5">
        <name>pyridoxal 5'-phosphate</name>
        <dbReference type="ChEBI" id="CHEBI:597326"/>
    </cofactor>
</comment>
<dbReference type="GO" id="GO:0005829">
    <property type="term" value="C:cytosol"/>
    <property type="evidence" value="ECO:0007669"/>
    <property type="project" value="TreeGrafter"/>
</dbReference>
<dbReference type="STRING" id="709986.Deima_2192"/>
<accession>E8U9U3</accession>
<evidence type="ECO:0000256" key="5">
    <source>
        <dbReference type="PIRSR" id="PIRSR600821-50"/>
    </source>
</evidence>
<organism evidence="8 9">
    <name type="scientific">Deinococcus maricopensis (strain DSM 21211 / LMG 22137 / NRRL B-23946 / LB-34)</name>
    <dbReference type="NCBI Taxonomy" id="709986"/>
    <lineage>
        <taxon>Bacteria</taxon>
        <taxon>Thermotogati</taxon>
        <taxon>Deinococcota</taxon>
        <taxon>Deinococci</taxon>
        <taxon>Deinococcales</taxon>
        <taxon>Deinococcaceae</taxon>
        <taxon>Deinococcus</taxon>
    </lineage>
</organism>
<evidence type="ECO:0000256" key="4">
    <source>
        <dbReference type="HAMAP-Rule" id="MF_01201"/>
    </source>
</evidence>
<evidence type="ECO:0000256" key="6">
    <source>
        <dbReference type="PIRSR" id="PIRSR600821-52"/>
    </source>
</evidence>
<dbReference type="CDD" id="cd00430">
    <property type="entry name" value="PLPDE_III_AR"/>
    <property type="match status" value="1"/>
</dbReference>
<dbReference type="InterPro" id="IPR009006">
    <property type="entry name" value="Ala_racemase/Decarboxylase_C"/>
</dbReference>
<dbReference type="SUPFAM" id="SSF50621">
    <property type="entry name" value="Alanine racemase C-terminal domain-like"/>
    <property type="match status" value="1"/>
</dbReference>
<dbReference type="InterPro" id="IPR000821">
    <property type="entry name" value="Ala_racemase"/>
</dbReference>
<feature type="binding site" evidence="4 6">
    <location>
        <position position="146"/>
    </location>
    <ligand>
        <name>substrate</name>
    </ligand>
</feature>
<comment type="function">
    <text evidence="4">Catalyzes the interconversion of L-alanine and D-alanine. May also act on other amino acids.</text>
</comment>
<dbReference type="PANTHER" id="PTHR30511:SF0">
    <property type="entry name" value="ALANINE RACEMASE, CATABOLIC-RELATED"/>
    <property type="match status" value="1"/>
</dbReference>
<dbReference type="eggNOG" id="COG0787">
    <property type="taxonomic scope" value="Bacteria"/>
</dbReference>
<dbReference type="AlphaFoldDB" id="E8U9U3"/>
<dbReference type="SMART" id="SM01005">
    <property type="entry name" value="Ala_racemase_C"/>
    <property type="match status" value="1"/>
</dbReference>
<proteinExistence type="inferred from homology"/>
<dbReference type="HAMAP" id="MF_01201">
    <property type="entry name" value="Ala_racemase"/>
    <property type="match status" value="1"/>
</dbReference>
<dbReference type="GO" id="GO:0030632">
    <property type="term" value="P:D-alanine biosynthetic process"/>
    <property type="evidence" value="ECO:0007669"/>
    <property type="project" value="UniProtKB-UniRule"/>
</dbReference>
<protein>
    <recommendedName>
        <fullName evidence="4">Alanine racemase</fullName>
        <ecNumber evidence="4">5.1.1.1</ecNumber>
    </recommendedName>
</protein>
<dbReference type="Proteomes" id="UP000008635">
    <property type="component" value="Chromosome"/>
</dbReference>
<dbReference type="EMBL" id="CP002454">
    <property type="protein sequence ID" value="ADV67832.1"/>
    <property type="molecule type" value="Genomic_DNA"/>
</dbReference>
<dbReference type="EC" id="5.1.1.1" evidence="4"/>
<evidence type="ECO:0000256" key="2">
    <source>
        <dbReference type="ARBA" id="ARBA00022898"/>
    </source>
</evidence>
<comment type="pathway">
    <text evidence="4">Amino-acid biosynthesis; D-alanine biosynthesis; D-alanine from L-alanine: step 1/1.</text>
</comment>
<dbReference type="PANTHER" id="PTHR30511">
    <property type="entry name" value="ALANINE RACEMASE"/>
    <property type="match status" value="1"/>
</dbReference>
<dbReference type="KEGG" id="dmr:Deima_2192"/>
<keyword evidence="2 4" id="KW-0663">Pyridoxal phosphate</keyword>
<dbReference type="InterPro" id="IPR029066">
    <property type="entry name" value="PLP-binding_barrel"/>
</dbReference>
<dbReference type="PROSITE" id="PS00395">
    <property type="entry name" value="ALANINE_RACEMASE"/>
    <property type="match status" value="1"/>
</dbReference>
<dbReference type="Pfam" id="PF01168">
    <property type="entry name" value="Ala_racemase_N"/>
    <property type="match status" value="1"/>
</dbReference>